<proteinExistence type="predicted"/>
<accession>A0ACB0JCK5</accession>
<reference evidence="1" key="1">
    <citation type="submission" date="2023-10" db="EMBL/GenBank/DDBJ databases">
        <authorList>
            <person name="Rodriguez Cubillos JULIANA M."/>
            <person name="De Vega J."/>
        </authorList>
    </citation>
    <scope>NUCLEOTIDE SEQUENCE</scope>
</reference>
<sequence>MNKARFGLFFILFILLACQMVVQTDGSVCDHHDCFFNCVADGWFFGLCRGFPKSCHCMAGLRFAAVNKFAVLNFGR</sequence>
<comment type="caution">
    <text evidence="1">The sequence shown here is derived from an EMBL/GenBank/DDBJ whole genome shotgun (WGS) entry which is preliminary data.</text>
</comment>
<dbReference type="EMBL" id="CASHSV030000024">
    <property type="protein sequence ID" value="CAJ2641382.1"/>
    <property type="molecule type" value="Genomic_DNA"/>
</dbReference>
<gene>
    <name evidence="1" type="ORF">MILVUS5_LOCUS11040</name>
</gene>
<protein>
    <submittedName>
        <fullName evidence="1">Uncharacterized protein</fullName>
    </submittedName>
</protein>
<organism evidence="1 2">
    <name type="scientific">Trifolium pratense</name>
    <name type="common">Red clover</name>
    <dbReference type="NCBI Taxonomy" id="57577"/>
    <lineage>
        <taxon>Eukaryota</taxon>
        <taxon>Viridiplantae</taxon>
        <taxon>Streptophyta</taxon>
        <taxon>Embryophyta</taxon>
        <taxon>Tracheophyta</taxon>
        <taxon>Spermatophyta</taxon>
        <taxon>Magnoliopsida</taxon>
        <taxon>eudicotyledons</taxon>
        <taxon>Gunneridae</taxon>
        <taxon>Pentapetalae</taxon>
        <taxon>rosids</taxon>
        <taxon>fabids</taxon>
        <taxon>Fabales</taxon>
        <taxon>Fabaceae</taxon>
        <taxon>Papilionoideae</taxon>
        <taxon>50 kb inversion clade</taxon>
        <taxon>NPAAA clade</taxon>
        <taxon>Hologalegina</taxon>
        <taxon>IRL clade</taxon>
        <taxon>Trifolieae</taxon>
        <taxon>Trifolium</taxon>
    </lineage>
</organism>
<dbReference type="Proteomes" id="UP001177021">
    <property type="component" value="Unassembled WGS sequence"/>
</dbReference>
<name>A0ACB0JCK5_TRIPR</name>
<evidence type="ECO:0000313" key="2">
    <source>
        <dbReference type="Proteomes" id="UP001177021"/>
    </source>
</evidence>
<evidence type="ECO:0000313" key="1">
    <source>
        <dbReference type="EMBL" id="CAJ2641382.1"/>
    </source>
</evidence>
<keyword evidence="2" id="KW-1185">Reference proteome</keyword>